<dbReference type="Ensembl" id="ENSECRT00000025545.1">
    <property type="protein sequence ID" value="ENSECRP00000025005.1"/>
    <property type="gene ID" value="ENSECRG00000016814.1"/>
</dbReference>
<sequence>MAEAELFGLQNEITCFICQETLSDPVSILCGHSFCLKLSPHPSQNYAAWKGHKLTDPDGNLKVELCVKHQKRLEIFCKNEETCICMMCALTEHEGHKKVELEMEKAEKPNVSSCVSKQKELEVTWSEIRRRLEEREKTLKETKKPEEQMKVSGITMTLHIKDNRNKLKTEELAMDISSLVFFSPLSDFCPLTLDINTANRELHLSEGNKKVTHAGTVTDYPDHPDRFDWSPQVLCREGLTGTRFYWEVECNGIWIDIGVAYKGLSRKGRDWGYGLRYNDKSWCLHYSQYYSPYHYSEYHNNKKMEINTPYSSRIGVYLDWPAGSLSFYSVSHTMTLLHRFSTTFTEPLYPGFSLKYHSSVTICHLTPCDH</sequence>
<keyword evidence="5" id="KW-0391">Immunity</keyword>
<dbReference type="SUPFAM" id="SSF57850">
    <property type="entry name" value="RING/U-box"/>
    <property type="match status" value="1"/>
</dbReference>
<dbReference type="AlphaFoldDB" id="A0A8C4T6S5"/>
<dbReference type="InterPro" id="IPR027370">
    <property type="entry name" value="Znf-RING_euk"/>
</dbReference>
<dbReference type="Gene3D" id="3.30.40.10">
    <property type="entry name" value="Zinc/RING finger domain, C3HC4 (zinc finger)"/>
    <property type="match status" value="1"/>
</dbReference>
<dbReference type="PANTHER" id="PTHR25465:SF80">
    <property type="entry name" value="TRIPARTITE MOTIF-CONTAINING PROTEIN 16-LIKE"/>
    <property type="match status" value="1"/>
</dbReference>
<dbReference type="Gene3D" id="2.60.120.920">
    <property type="match status" value="1"/>
</dbReference>
<dbReference type="PROSITE" id="PS50119">
    <property type="entry name" value="ZF_BBOX"/>
    <property type="match status" value="1"/>
</dbReference>
<dbReference type="InterPro" id="IPR051051">
    <property type="entry name" value="E3_ubiq-ligase_TRIM/RNF"/>
</dbReference>
<dbReference type="Pfam" id="PF13765">
    <property type="entry name" value="PRY"/>
    <property type="match status" value="1"/>
</dbReference>
<dbReference type="InterPro" id="IPR043136">
    <property type="entry name" value="B30.2/SPRY_sf"/>
</dbReference>
<dbReference type="SUPFAM" id="SSF57845">
    <property type="entry name" value="B-box zinc-binding domain"/>
    <property type="match status" value="1"/>
</dbReference>
<keyword evidence="2" id="KW-0479">Metal-binding</keyword>
<reference evidence="9" key="1">
    <citation type="submission" date="2025-08" db="UniProtKB">
        <authorList>
            <consortium name="Ensembl"/>
        </authorList>
    </citation>
    <scope>IDENTIFICATION</scope>
</reference>
<dbReference type="InterPro" id="IPR006574">
    <property type="entry name" value="PRY"/>
</dbReference>
<proteinExistence type="predicted"/>
<feature type="domain" description="B30.2/SPRY" evidence="8">
    <location>
        <begin position="171"/>
        <end position="369"/>
    </location>
</feature>
<dbReference type="Gene3D" id="3.30.160.60">
    <property type="entry name" value="Classic Zinc Finger"/>
    <property type="match status" value="1"/>
</dbReference>
<dbReference type="Pfam" id="PF13445">
    <property type="entry name" value="zf-RING_UBOX"/>
    <property type="match status" value="1"/>
</dbReference>
<protein>
    <recommendedName>
        <fullName evidence="11">B30.2/SPRY domain-containing protein</fullName>
    </recommendedName>
</protein>
<dbReference type="GO" id="GO:0008270">
    <property type="term" value="F:zinc ion binding"/>
    <property type="evidence" value="ECO:0007669"/>
    <property type="project" value="UniProtKB-KW"/>
</dbReference>
<reference evidence="9" key="2">
    <citation type="submission" date="2025-09" db="UniProtKB">
        <authorList>
            <consortium name="Ensembl"/>
        </authorList>
    </citation>
    <scope>IDENTIFICATION</scope>
</reference>
<evidence type="ECO:0000256" key="3">
    <source>
        <dbReference type="ARBA" id="ARBA00022771"/>
    </source>
</evidence>
<evidence type="ECO:0000256" key="2">
    <source>
        <dbReference type="ARBA" id="ARBA00022723"/>
    </source>
</evidence>
<keyword evidence="1" id="KW-0399">Innate immunity</keyword>
<dbReference type="PANTHER" id="PTHR25465">
    <property type="entry name" value="B-BOX DOMAIN CONTAINING"/>
    <property type="match status" value="1"/>
</dbReference>
<dbReference type="Pfam" id="PF00643">
    <property type="entry name" value="zf-B_box"/>
    <property type="match status" value="1"/>
</dbReference>
<evidence type="ECO:0000259" key="7">
    <source>
        <dbReference type="PROSITE" id="PS50119"/>
    </source>
</evidence>
<keyword evidence="3 6" id="KW-0863">Zinc-finger</keyword>
<dbReference type="CDD" id="cd16040">
    <property type="entry name" value="SPRY_PRY_SNTX"/>
    <property type="match status" value="1"/>
</dbReference>
<dbReference type="InterPro" id="IPR013083">
    <property type="entry name" value="Znf_RING/FYVE/PHD"/>
</dbReference>
<dbReference type="GO" id="GO:0005737">
    <property type="term" value="C:cytoplasm"/>
    <property type="evidence" value="ECO:0007669"/>
    <property type="project" value="UniProtKB-ARBA"/>
</dbReference>
<organism evidence="9 10">
    <name type="scientific">Erpetoichthys calabaricus</name>
    <name type="common">Rope fish</name>
    <name type="synonym">Calamoichthys calabaricus</name>
    <dbReference type="NCBI Taxonomy" id="27687"/>
    <lineage>
        <taxon>Eukaryota</taxon>
        <taxon>Metazoa</taxon>
        <taxon>Chordata</taxon>
        <taxon>Craniata</taxon>
        <taxon>Vertebrata</taxon>
        <taxon>Euteleostomi</taxon>
        <taxon>Actinopterygii</taxon>
        <taxon>Polypteriformes</taxon>
        <taxon>Polypteridae</taxon>
        <taxon>Erpetoichthys</taxon>
    </lineage>
</organism>
<evidence type="ECO:0000313" key="9">
    <source>
        <dbReference type="Ensembl" id="ENSECRP00000025005.1"/>
    </source>
</evidence>
<dbReference type="SMART" id="SM00589">
    <property type="entry name" value="PRY"/>
    <property type="match status" value="1"/>
</dbReference>
<dbReference type="InterPro" id="IPR003877">
    <property type="entry name" value="SPRY_dom"/>
</dbReference>
<dbReference type="InterPro" id="IPR000315">
    <property type="entry name" value="Znf_B-box"/>
</dbReference>
<keyword evidence="10" id="KW-1185">Reference proteome</keyword>
<dbReference type="InterPro" id="IPR013320">
    <property type="entry name" value="ConA-like_dom_sf"/>
</dbReference>
<dbReference type="SMART" id="SM00449">
    <property type="entry name" value="SPRY"/>
    <property type="match status" value="1"/>
</dbReference>
<evidence type="ECO:0000256" key="5">
    <source>
        <dbReference type="ARBA" id="ARBA00022859"/>
    </source>
</evidence>
<dbReference type="PROSITE" id="PS50188">
    <property type="entry name" value="B302_SPRY"/>
    <property type="match status" value="1"/>
</dbReference>
<evidence type="ECO:0000256" key="4">
    <source>
        <dbReference type="ARBA" id="ARBA00022833"/>
    </source>
</evidence>
<evidence type="ECO:0000256" key="6">
    <source>
        <dbReference type="PROSITE-ProRule" id="PRU00024"/>
    </source>
</evidence>
<dbReference type="GO" id="GO:0045087">
    <property type="term" value="P:innate immune response"/>
    <property type="evidence" value="ECO:0007669"/>
    <property type="project" value="UniProtKB-KW"/>
</dbReference>
<dbReference type="CDD" id="cd19769">
    <property type="entry name" value="Bbox2_TRIM16-like"/>
    <property type="match status" value="1"/>
</dbReference>
<keyword evidence="4" id="KW-0862">Zinc</keyword>
<accession>A0A8C4T6S5</accession>
<dbReference type="SMART" id="SM00336">
    <property type="entry name" value="BBOX"/>
    <property type="match status" value="1"/>
</dbReference>
<dbReference type="InterPro" id="IPR001870">
    <property type="entry name" value="B30.2/SPRY"/>
</dbReference>
<dbReference type="Pfam" id="PF00622">
    <property type="entry name" value="SPRY"/>
    <property type="match status" value="1"/>
</dbReference>
<dbReference type="GeneTree" id="ENSGT01150000286950"/>
<evidence type="ECO:0008006" key="11">
    <source>
        <dbReference type="Google" id="ProtNLM"/>
    </source>
</evidence>
<name>A0A8C4T6S5_ERPCA</name>
<dbReference type="PRINTS" id="PR01407">
    <property type="entry name" value="BUTYPHLNCDUF"/>
</dbReference>
<dbReference type="SUPFAM" id="SSF49899">
    <property type="entry name" value="Concanavalin A-like lectins/glucanases"/>
    <property type="match status" value="1"/>
</dbReference>
<dbReference type="InterPro" id="IPR003879">
    <property type="entry name" value="Butyrophylin_SPRY"/>
</dbReference>
<dbReference type="Proteomes" id="UP000694620">
    <property type="component" value="Unassembled WGS sequence"/>
</dbReference>
<evidence type="ECO:0000313" key="10">
    <source>
        <dbReference type="Proteomes" id="UP000694620"/>
    </source>
</evidence>
<evidence type="ECO:0000256" key="1">
    <source>
        <dbReference type="ARBA" id="ARBA00022588"/>
    </source>
</evidence>
<evidence type="ECO:0000259" key="8">
    <source>
        <dbReference type="PROSITE" id="PS50188"/>
    </source>
</evidence>
<feature type="domain" description="B box-type" evidence="7">
    <location>
        <begin position="61"/>
        <end position="101"/>
    </location>
</feature>